<accession>A0A396H498</accession>
<name>A0A396H498_MEDTR</name>
<dbReference type="InterPro" id="IPR011053">
    <property type="entry name" value="Single_hybrid_motif"/>
</dbReference>
<dbReference type="GO" id="GO:0019464">
    <property type="term" value="P:glycine decarboxylation via glycine cleavage system"/>
    <property type="evidence" value="ECO:0007669"/>
    <property type="project" value="InterPro"/>
</dbReference>
<dbReference type="InterPro" id="IPR002930">
    <property type="entry name" value="GCV_H"/>
</dbReference>
<gene>
    <name evidence="1" type="ORF">MtrunA17_Chr7g0260591</name>
</gene>
<evidence type="ECO:0000313" key="1">
    <source>
        <dbReference type="EMBL" id="RHN48142.1"/>
    </source>
</evidence>
<comment type="caution">
    <text evidence="1">The sequence shown here is derived from an EMBL/GenBank/DDBJ whole genome shotgun (WGS) entry which is preliminary data.</text>
</comment>
<dbReference type="PANTHER" id="PTHR11715">
    <property type="entry name" value="GLYCINE CLEAVAGE SYSTEM H PROTEIN"/>
    <property type="match status" value="1"/>
</dbReference>
<protein>
    <submittedName>
        <fullName evidence="1">Putative glycine cleavage system H-protein/Simiate</fullName>
    </submittedName>
</protein>
<dbReference type="Gene3D" id="2.40.50.100">
    <property type="match status" value="1"/>
</dbReference>
<dbReference type="PANTHER" id="PTHR11715:SF3">
    <property type="entry name" value="GLYCINE CLEAVAGE SYSTEM H PROTEIN-RELATED"/>
    <property type="match status" value="1"/>
</dbReference>
<dbReference type="InterPro" id="IPR033753">
    <property type="entry name" value="GCV_H/Fam206"/>
</dbReference>
<reference evidence="1" key="1">
    <citation type="journal article" date="2018" name="Nat. Plants">
        <title>Whole-genome landscape of Medicago truncatula symbiotic genes.</title>
        <authorList>
            <person name="Pecrix Y."/>
            <person name="Gamas P."/>
            <person name="Carrere S."/>
        </authorList>
    </citation>
    <scope>NUCLEOTIDE SEQUENCE</scope>
    <source>
        <tissue evidence="1">Leaves</tissue>
    </source>
</reference>
<dbReference type="Proteomes" id="UP000265566">
    <property type="component" value="Chromosome 7"/>
</dbReference>
<dbReference type="SUPFAM" id="SSF51230">
    <property type="entry name" value="Single hybrid motif"/>
    <property type="match status" value="1"/>
</dbReference>
<sequence length="73" mass="7859">MFDHAHDHLGDVVYVELPEVGAAVTHGVVFGAVESAKATTTTDINSPVSEKVVEVEMSETQQIDGFTTVFHVM</sequence>
<dbReference type="Pfam" id="PF01597">
    <property type="entry name" value="GCV_H"/>
    <property type="match status" value="1"/>
</dbReference>
<dbReference type="Gramene" id="rna42828">
    <property type="protein sequence ID" value="RHN48142.1"/>
    <property type="gene ID" value="gene42828"/>
</dbReference>
<organism evidence="1">
    <name type="scientific">Medicago truncatula</name>
    <name type="common">Barrel medic</name>
    <name type="synonym">Medicago tribuloides</name>
    <dbReference type="NCBI Taxonomy" id="3880"/>
    <lineage>
        <taxon>Eukaryota</taxon>
        <taxon>Viridiplantae</taxon>
        <taxon>Streptophyta</taxon>
        <taxon>Embryophyta</taxon>
        <taxon>Tracheophyta</taxon>
        <taxon>Spermatophyta</taxon>
        <taxon>Magnoliopsida</taxon>
        <taxon>eudicotyledons</taxon>
        <taxon>Gunneridae</taxon>
        <taxon>Pentapetalae</taxon>
        <taxon>rosids</taxon>
        <taxon>fabids</taxon>
        <taxon>Fabales</taxon>
        <taxon>Fabaceae</taxon>
        <taxon>Papilionoideae</taxon>
        <taxon>50 kb inversion clade</taxon>
        <taxon>NPAAA clade</taxon>
        <taxon>Hologalegina</taxon>
        <taxon>IRL clade</taxon>
        <taxon>Trifolieae</taxon>
        <taxon>Medicago</taxon>
    </lineage>
</organism>
<proteinExistence type="predicted"/>
<dbReference type="AlphaFoldDB" id="A0A396H498"/>
<dbReference type="EMBL" id="PSQE01000007">
    <property type="protein sequence ID" value="RHN48142.1"/>
    <property type="molecule type" value="Genomic_DNA"/>
</dbReference>
<dbReference type="GO" id="GO:0005960">
    <property type="term" value="C:glycine cleavage complex"/>
    <property type="evidence" value="ECO:0007669"/>
    <property type="project" value="InterPro"/>
</dbReference>